<dbReference type="GO" id="GO:0015421">
    <property type="term" value="F:ABC-type oligopeptide transporter activity"/>
    <property type="evidence" value="ECO:0007669"/>
    <property type="project" value="TreeGrafter"/>
</dbReference>
<keyword evidence="3 5" id="KW-1133">Transmembrane helix</keyword>
<comment type="caution">
    <text evidence="7">The sequence shown here is derived from an EMBL/GenBank/DDBJ whole genome shotgun (WGS) entry which is preliminary data.</text>
</comment>
<dbReference type="Gene3D" id="1.20.1560.10">
    <property type="entry name" value="ABC transporter type 1, transmembrane domain"/>
    <property type="match status" value="1"/>
</dbReference>
<dbReference type="InterPro" id="IPR011527">
    <property type="entry name" value="ABC1_TM_dom"/>
</dbReference>
<keyword evidence="2 5" id="KW-0812">Transmembrane</keyword>
<evidence type="ECO:0000256" key="5">
    <source>
        <dbReference type="SAM" id="Phobius"/>
    </source>
</evidence>
<proteinExistence type="predicted"/>
<sequence>MVVASLCELAIPHFATKSIFAASEGISSASFQGFLQILTCMVAAYGVAAALRGFCFSILNNRMTRRLRTELFQSLAARETAFFDGEDVGNLTSRLQADCQAMTKVIATNANIAIRNGLQAIGGILYLWWVSPLLCGITVSISAVLWGVTLVYGAFARRMQKVFQDVLAESNTVAEEALSLSRVVRTFGTEAPEAGRYTSWLE</sequence>
<evidence type="ECO:0000259" key="6">
    <source>
        <dbReference type="PROSITE" id="PS50929"/>
    </source>
</evidence>
<dbReference type="Proteomes" id="UP000075714">
    <property type="component" value="Unassembled WGS sequence"/>
</dbReference>
<name>A0A150GKR3_GONPE</name>
<dbReference type="OrthoDB" id="6500128at2759"/>
<evidence type="ECO:0000256" key="2">
    <source>
        <dbReference type="ARBA" id="ARBA00022692"/>
    </source>
</evidence>
<evidence type="ECO:0000256" key="4">
    <source>
        <dbReference type="ARBA" id="ARBA00023136"/>
    </source>
</evidence>
<gene>
    <name evidence="7" type="ORF">GPECTOR_16g541</name>
</gene>
<feature type="transmembrane region" description="Helical" evidence="5">
    <location>
        <begin position="136"/>
        <end position="155"/>
    </location>
</feature>
<feature type="transmembrane region" description="Helical" evidence="5">
    <location>
        <begin position="112"/>
        <end position="130"/>
    </location>
</feature>
<dbReference type="PANTHER" id="PTHR43394">
    <property type="entry name" value="ATP-DEPENDENT PERMEASE MDL1, MITOCHONDRIAL"/>
    <property type="match status" value="1"/>
</dbReference>
<dbReference type="Pfam" id="PF00664">
    <property type="entry name" value="ABC_membrane"/>
    <property type="match status" value="1"/>
</dbReference>
<dbReference type="AlphaFoldDB" id="A0A150GKR3"/>
<evidence type="ECO:0000256" key="1">
    <source>
        <dbReference type="ARBA" id="ARBA00004141"/>
    </source>
</evidence>
<reference evidence="8" key="1">
    <citation type="journal article" date="2016" name="Nat. Commun.">
        <title>The Gonium pectorale genome demonstrates co-option of cell cycle regulation during the evolution of multicellularity.</title>
        <authorList>
            <person name="Hanschen E.R."/>
            <person name="Marriage T.N."/>
            <person name="Ferris P.J."/>
            <person name="Hamaji T."/>
            <person name="Toyoda A."/>
            <person name="Fujiyama A."/>
            <person name="Neme R."/>
            <person name="Noguchi H."/>
            <person name="Minakuchi Y."/>
            <person name="Suzuki M."/>
            <person name="Kawai-Toyooka H."/>
            <person name="Smith D.R."/>
            <person name="Sparks H."/>
            <person name="Anderson J."/>
            <person name="Bakaric R."/>
            <person name="Luria V."/>
            <person name="Karger A."/>
            <person name="Kirschner M.W."/>
            <person name="Durand P.M."/>
            <person name="Michod R.E."/>
            <person name="Nozaki H."/>
            <person name="Olson B.J."/>
        </authorList>
    </citation>
    <scope>NUCLEOTIDE SEQUENCE [LARGE SCALE GENOMIC DNA]</scope>
    <source>
        <strain evidence="8">NIES-2863</strain>
    </source>
</reference>
<dbReference type="PROSITE" id="PS50929">
    <property type="entry name" value="ABC_TM1F"/>
    <property type="match status" value="1"/>
</dbReference>
<dbReference type="PANTHER" id="PTHR43394:SF19">
    <property type="entry name" value="ABC TRANSPORTER B FAMILY"/>
    <property type="match status" value="1"/>
</dbReference>
<comment type="subcellular location">
    <subcellularLocation>
        <location evidence="1">Membrane</location>
        <topology evidence="1">Multi-pass membrane protein</topology>
    </subcellularLocation>
</comment>
<organism evidence="7 8">
    <name type="scientific">Gonium pectorale</name>
    <name type="common">Green alga</name>
    <dbReference type="NCBI Taxonomy" id="33097"/>
    <lineage>
        <taxon>Eukaryota</taxon>
        <taxon>Viridiplantae</taxon>
        <taxon>Chlorophyta</taxon>
        <taxon>core chlorophytes</taxon>
        <taxon>Chlorophyceae</taxon>
        <taxon>CS clade</taxon>
        <taxon>Chlamydomonadales</taxon>
        <taxon>Volvocaceae</taxon>
        <taxon>Gonium</taxon>
    </lineage>
</organism>
<feature type="domain" description="ABC transmembrane type-1" evidence="6">
    <location>
        <begin position="1"/>
        <end position="202"/>
    </location>
</feature>
<dbReference type="SUPFAM" id="SSF90123">
    <property type="entry name" value="ABC transporter transmembrane region"/>
    <property type="match status" value="1"/>
</dbReference>
<evidence type="ECO:0000313" key="8">
    <source>
        <dbReference type="Proteomes" id="UP000075714"/>
    </source>
</evidence>
<feature type="transmembrane region" description="Helical" evidence="5">
    <location>
        <begin position="34"/>
        <end position="59"/>
    </location>
</feature>
<dbReference type="InterPro" id="IPR039421">
    <property type="entry name" value="Type_1_exporter"/>
</dbReference>
<evidence type="ECO:0000256" key="3">
    <source>
        <dbReference type="ARBA" id="ARBA00022989"/>
    </source>
</evidence>
<dbReference type="InterPro" id="IPR036640">
    <property type="entry name" value="ABC1_TM_sf"/>
</dbReference>
<keyword evidence="8" id="KW-1185">Reference proteome</keyword>
<dbReference type="EMBL" id="LSYV01000017">
    <property type="protein sequence ID" value="KXZ50368.1"/>
    <property type="molecule type" value="Genomic_DNA"/>
</dbReference>
<dbReference type="STRING" id="33097.A0A150GKR3"/>
<keyword evidence="4 5" id="KW-0472">Membrane</keyword>
<accession>A0A150GKR3</accession>
<dbReference type="GO" id="GO:0005524">
    <property type="term" value="F:ATP binding"/>
    <property type="evidence" value="ECO:0007669"/>
    <property type="project" value="InterPro"/>
</dbReference>
<evidence type="ECO:0000313" key="7">
    <source>
        <dbReference type="EMBL" id="KXZ50368.1"/>
    </source>
</evidence>
<protein>
    <recommendedName>
        <fullName evidence="6">ABC transmembrane type-1 domain-containing protein</fullName>
    </recommendedName>
</protein>
<dbReference type="GO" id="GO:0016020">
    <property type="term" value="C:membrane"/>
    <property type="evidence" value="ECO:0007669"/>
    <property type="project" value="UniProtKB-SubCell"/>
</dbReference>